<comment type="similarity">
    <text evidence="1">Belongs to the UPF0111 family.</text>
</comment>
<dbReference type="SUPFAM" id="SSF109755">
    <property type="entry name" value="PhoU-like"/>
    <property type="match status" value="1"/>
</dbReference>
<feature type="coiled-coil region" evidence="2">
    <location>
        <begin position="174"/>
        <end position="201"/>
    </location>
</feature>
<sequence length="207" mass="23478">MRLIPKEEKFFDEFEQGTSTLVEAANLLLGLLKDFQDVPRKVAALKDLEHRVDGLVRDTTERMNRTFITPFDREDIHALISQIDDVADFIEGTADRILLYRVQASRPEAVALAEIIVQATAATHEAVVKLRHMKGAEDLLRLCGDIKRLEEAGDRVHREAVAQLFEKEKDPIALIKWKEIFENLEEAIDRCEDMAEAIEGIALKNAS</sequence>
<keyword evidence="2" id="KW-0175">Coiled coil</keyword>
<evidence type="ECO:0000256" key="1">
    <source>
        <dbReference type="ARBA" id="ARBA00008591"/>
    </source>
</evidence>
<reference evidence="3 4" key="1">
    <citation type="journal article" date="2016" name="Nat. Commun.">
        <title>Thousands of microbial genomes shed light on interconnected biogeochemical processes in an aquifer system.</title>
        <authorList>
            <person name="Anantharaman K."/>
            <person name="Brown C.T."/>
            <person name="Hug L.A."/>
            <person name="Sharon I."/>
            <person name="Castelle C.J."/>
            <person name="Probst A.J."/>
            <person name="Thomas B.C."/>
            <person name="Singh A."/>
            <person name="Wilkins M.J."/>
            <person name="Karaoz U."/>
            <person name="Brodie E.L."/>
            <person name="Williams K.H."/>
            <person name="Hubbard S.S."/>
            <person name="Banfield J.F."/>
        </authorList>
    </citation>
    <scope>NUCLEOTIDE SEQUENCE [LARGE SCALE GENOMIC DNA]</scope>
    <source>
        <strain evidence="4">RIFCSPLOWO2_12_FULL_64_10</strain>
    </source>
</reference>
<dbReference type="Pfam" id="PF01865">
    <property type="entry name" value="PhoU_div"/>
    <property type="match status" value="1"/>
</dbReference>
<comment type="caution">
    <text evidence="3">The sequence shown here is derived from an EMBL/GenBank/DDBJ whole genome shotgun (WGS) entry which is preliminary data.</text>
</comment>
<dbReference type="Gene3D" id="1.20.58.220">
    <property type="entry name" value="Phosphate transport system protein phou homolog 2, domain 2"/>
    <property type="match status" value="1"/>
</dbReference>
<evidence type="ECO:0000313" key="3">
    <source>
        <dbReference type="EMBL" id="OGG53434.1"/>
    </source>
</evidence>
<dbReference type="EMBL" id="MFKF01000121">
    <property type="protein sequence ID" value="OGG53434.1"/>
    <property type="molecule type" value="Genomic_DNA"/>
</dbReference>
<organism evidence="3 4">
    <name type="scientific">Handelsmanbacteria sp. (strain RIFCSPLOWO2_12_FULL_64_10)</name>
    <dbReference type="NCBI Taxonomy" id="1817868"/>
    <lineage>
        <taxon>Bacteria</taxon>
        <taxon>Candidatus Handelsmaniibacteriota</taxon>
    </lineage>
</organism>
<name>A0A1F6CW93_HANXR</name>
<protein>
    <recommendedName>
        <fullName evidence="5">Phosphate transport regulator</fullName>
    </recommendedName>
</protein>
<evidence type="ECO:0008006" key="5">
    <source>
        <dbReference type="Google" id="ProtNLM"/>
    </source>
</evidence>
<evidence type="ECO:0000313" key="4">
    <source>
        <dbReference type="Proteomes" id="UP000178606"/>
    </source>
</evidence>
<dbReference type="PANTHER" id="PTHR37298">
    <property type="entry name" value="UPF0111 PROTEIN YKAA"/>
    <property type="match status" value="1"/>
</dbReference>
<dbReference type="PANTHER" id="PTHR37298:SF1">
    <property type="entry name" value="UPF0111 PROTEIN YKAA"/>
    <property type="match status" value="1"/>
</dbReference>
<dbReference type="Proteomes" id="UP000178606">
    <property type="component" value="Unassembled WGS sequence"/>
</dbReference>
<accession>A0A1F6CW93</accession>
<dbReference type="AlphaFoldDB" id="A0A1F6CW93"/>
<dbReference type="InterPro" id="IPR038078">
    <property type="entry name" value="PhoU-like_sf"/>
</dbReference>
<proteinExistence type="inferred from homology"/>
<gene>
    <name evidence="3" type="ORF">A3F84_12665</name>
</gene>
<evidence type="ECO:0000256" key="2">
    <source>
        <dbReference type="SAM" id="Coils"/>
    </source>
</evidence>
<dbReference type="InterPro" id="IPR052912">
    <property type="entry name" value="UPF0111_domain"/>
</dbReference>
<dbReference type="InterPro" id="IPR018445">
    <property type="entry name" value="Put_Phosphate_transp_reg"/>
</dbReference>